<evidence type="ECO:0000313" key="2">
    <source>
        <dbReference type="Proteomes" id="UP000467841"/>
    </source>
</evidence>
<dbReference type="AlphaFoldDB" id="A0A6D2IEG5"/>
<protein>
    <submittedName>
        <fullName evidence="1">Uncharacterized protein</fullName>
    </submittedName>
</protein>
<reference evidence="1" key="1">
    <citation type="submission" date="2020-01" db="EMBL/GenBank/DDBJ databases">
        <authorList>
            <person name="Mishra B."/>
        </authorList>
    </citation>
    <scope>NUCLEOTIDE SEQUENCE [LARGE SCALE GENOMIC DNA]</scope>
</reference>
<evidence type="ECO:0000313" key="1">
    <source>
        <dbReference type="EMBL" id="CAA7026672.1"/>
    </source>
</evidence>
<dbReference type="Proteomes" id="UP000467841">
    <property type="component" value="Unassembled WGS sequence"/>
</dbReference>
<name>A0A6D2IEG5_9BRAS</name>
<comment type="caution">
    <text evidence="1">The sequence shown here is derived from an EMBL/GenBank/DDBJ whole genome shotgun (WGS) entry which is preliminary data.</text>
</comment>
<sequence length="136" mass="14494">MAIASAMIGEKTYFSAELSLSISVTVLSKKIHPDPAIVEFACQAPSVKQITLLVLGCCVVHGFVVGVDLVFNCACCHSGLPQLLSGLSLPVGRSGFRTRGGFMLSRLSSRSTGKEDRLQFRSVGDISSVLMKTNPF</sequence>
<accession>A0A6D2IEG5</accession>
<proteinExistence type="predicted"/>
<keyword evidence="2" id="KW-1185">Reference proteome</keyword>
<organism evidence="1 2">
    <name type="scientific">Microthlaspi erraticum</name>
    <dbReference type="NCBI Taxonomy" id="1685480"/>
    <lineage>
        <taxon>Eukaryota</taxon>
        <taxon>Viridiplantae</taxon>
        <taxon>Streptophyta</taxon>
        <taxon>Embryophyta</taxon>
        <taxon>Tracheophyta</taxon>
        <taxon>Spermatophyta</taxon>
        <taxon>Magnoliopsida</taxon>
        <taxon>eudicotyledons</taxon>
        <taxon>Gunneridae</taxon>
        <taxon>Pentapetalae</taxon>
        <taxon>rosids</taxon>
        <taxon>malvids</taxon>
        <taxon>Brassicales</taxon>
        <taxon>Brassicaceae</taxon>
        <taxon>Coluteocarpeae</taxon>
        <taxon>Microthlaspi</taxon>
    </lineage>
</organism>
<gene>
    <name evidence="1" type="ORF">MERR_LOCUS13907</name>
</gene>
<dbReference type="EMBL" id="CACVBM020001052">
    <property type="protein sequence ID" value="CAA7026672.1"/>
    <property type="molecule type" value="Genomic_DNA"/>
</dbReference>